<organism evidence="1 2">
    <name type="scientific">Batillaria attramentaria</name>
    <dbReference type="NCBI Taxonomy" id="370345"/>
    <lineage>
        <taxon>Eukaryota</taxon>
        <taxon>Metazoa</taxon>
        <taxon>Spiralia</taxon>
        <taxon>Lophotrochozoa</taxon>
        <taxon>Mollusca</taxon>
        <taxon>Gastropoda</taxon>
        <taxon>Caenogastropoda</taxon>
        <taxon>Sorbeoconcha</taxon>
        <taxon>Cerithioidea</taxon>
        <taxon>Batillariidae</taxon>
        <taxon>Batillaria</taxon>
    </lineage>
</organism>
<comment type="caution">
    <text evidence="1">The sequence shown here is derived from an EMBL/GenBank/DDBJ whole genome shotgun (WGS) entry which is preliminary data.</text>
</comment>
<dbReference type="AlphaFoldDB" id="A0ABD0JXX1"/>
<protein>
    <submittedName>
        <fullName evidence="1">Uncharacterized protein</fullName>
    </submittedName>
</protein>
<keyword evidence="2" id="KW-1185">Reference proteome</keyword>
<sequence>IAGGGVGMWEREYDLGTGRGDADESISTCKTTGITIKFIRMWVSPVAHQPGFLEDMYCGCNNTLAQTGYSCVRHNYTGGIPAAVLRPLSHGLRRRHIITL</sequence>
<proteinExistence type="predicted"/>
<accession>A0ABD0JXX1</accession>
<name>A0ABD0JXX1_9CAEN</name>
<dbReference type="Proteomes" id="UP001519460">
    <property type="component" value="Unassembled WGS sequence"/>
</dbReference>
<reference evidence="1 2" key="1">
    <citation type="journal article" date="2023" name="Sci. Data">
        <title>Genome assembly of the Korean intertidal mud-creeper Batillaria attramentaria.</title>
        <authorList>
            <person name="Patra A.K."/>
            <person name="Ho P.T."/>
            <person name="Jun S."/>
            <person name="Lee S.J."/>
            <person name="Kim Y."/>
            <person name="Won Y.J."/>
        </authorList>
    </citation>
    <scope>NUCLEOTIDE SEQUENCE [LARGE SCALE GENOMIC DNA]</scope>
    <source>
        <strain evidence="1">Wonlab-2016</strain>
    </source>
</reference>
<evidence type="ECO:0000313" key="2">
    <source>
        <dbReference type="Proteomes" id="UP001519460"/>
    </source>
</evidence>
<dbReference type="EMBL" id="JACVVK020000294">
    <property type="protein sequence ID" value="KAK7479847.1"/>
    <property type="molecule type" value="Genomic_DNA"/>
</dbReference>
<gene>
    <name evidence="1" type="ORF">BaRGS_00028927</name>
</gene>
<feature type="non-terminal residue" evidence="1">
    <location>
        <position position="1"/>
    </location>
</feature>
<evidence type="ECO:0000313" key="1">
    <source>
        <dbReference type="EMBL" id="KAK7479847.1"/>
    </source>
</evidence>